<sequence length="270" mass="29331">MQISLPRHVYNVALEESLLLQAYRTLSGVYVGHQCPPITTMSCRNDILTLAKLHLDPSTFAVLSQYADMLSMKLSDDVVMDFPAPVGSLSPKATEAEKLAWHHLAEGFICTLGLLAKRGANGLARQTSGHPNVCRLLNQLVRAIYPGLCWSSLTITLDNKCQPHMDAGNWTGDSLAIGLSHHDAGGLWIANPDGRDFVEVGETLYAGEVHPTSVQGILFSGKQTLHSTCHWTGGNRLMLIAYCVSSHANAPADLQQQAKELGFVLPGRTY</sequence>
<proteinExistence type="predicted"/>
<dbReference type="EMBL" id="LSRX01002325">
    <property type="protein sequence ID" value="OLP75699.1"/>
    <property type="molecule type" value="Genomic_DNA"/>
</dbReference>
<dbReference type="Proteomes" id="UP000186817">
    <property type="component" value="Unassembled WGS sequence"/>
</dbReference>
<dbReference type="AlphaFoldDB" id="A0A1Q9BYH0"/>
<keyword evidence="2" id="KW-1185">Reference proteome</keyword>
<name>A0A1Q9BYH0_SYMMI</name>
<evidence type="ECO:0000313" key="2">
    <source>
        <dbReference type="Proteomes" id="UP000186817"/>
    </source>
</evidence>
<organism evidence="1 2">
    <name type="scientific">Symbiodinium microadriaticum</name>
    <name type="common">Dinoflagellate</name>
    <name type="synonym">Zooxanthella microadriatica</name>
    <dbReference type="NCBI Taxonomy" id="2951"/>
    <lineage>
        <taxon>Eukaryota</taxon>
        <taxon>Sar</taxon>
        <taxon>Alveolata</taxon>
        <taxon>Dinophyceae</taxon>
        <taxon>Suessiales</taxon>
        <taxon>Symbiodiniaceae</taxon>
        <taxon>Symbiodinium</taxon>
    </lineage>
</organism>
<evidence type="ECO:0000313" key="1">
    <source>
        <dbReference type="EMBL" id="OLP75699.1"/>
    </source>
</evidence>
<dbReference type="OrthoDB" id="10523594at2759"/>
<comment type="caution">
    <text evidence="1">The sequence shown here is derived from an EMBL/GenBank/DDBJ whole genome shotgun (WGS) entry which is preliminary data.</text>
</comment>
<accession>A0A1Q9BYH0</accession>
<reference evidence="1 2" key="1">
    <citation type="submission" date="2016-02" db="EMBL/GenBank/DDBJ databases">
        <title>Genome analysis of coral dinoflagellate symbionts highlights evolutionary adaptations to a symbiotic lifestyle.</title>
        <authorList>
            <person name="Aranda M."/>
            <person name="Li Y."/>
            <person name="Liew Y.J."/>
            <person name="Baumgarten S."/>
            <person name="Simakov O."/>
            <person name="Wilson M."/>
            <person name="Piel J."/>
            <person name="Ashoor H."/>
            <person name="Bougouffa S."/>
            <person name="Bajic V.B."/>
            <person name="Ryu T."/>
            <person name="Ravasi T."/>
            <person name="Bayer T."/>
            <person name="Micklem G."/>
            <person name="Kim H."/>
            <person name="Bhak J."/>
            <person name="Lajeunesse T.C."/>
            <person name="Voolstra C.R."/>
        </authorList>
    </citation>
    <scope>NUCLEOTIDE SEQUENCE [LARGE SCALE GENOMIC DNA]</scope>
    <source>
        <strain evidence="1 2">CCMP2467</strain>
    </source>
</reference>
<gene>
    <name evidence="1" type="ORF">AK812_SmicGene44465</name>
</gene>
<protein>
    <submittedName>
        <fullName evidence="1">Uncharacterized protein</fullName>
    </submittedName>
</protein>